<dbReference type="GO" id="GO:0003743">
    <property type="term" value="F:translation initiation factor activity"/>
    <property type="evidence" value="ECO:0007669"/>
    <property type="project" value="UniProtKB-KW"/>
</dbReference>
<dbReference type="GO" id="GO:0070124">
    <property type="term" value="P:mitochondrial translational initiation"/>
    <property type="evidence" value="ECO:0007669"/>
    <property type="project" value="TreeGrafter"/>
</dbReference>
<evidence type="ECO:0000256" key="2">
    <source>
        <dbReference type="ARBA" id="ARBA00022540"/>
    </source>
</evidence>
<evidence type="ECO:0000256" key="4">
    <source>
        <dbReference type="SAM" id="MobiDB-lite"/>
    </source>
</evidence>
<dbReference type="Gene3D" id="3.30.110.10">
    <property type="entry name" value="Translation initiation factor 3 (IF-3), C-terminal domain"/>
    <property type="match status" value="1"/>
</dbReference>
<evidence type="ECO:0000256" key="3">
    <source>
        <dbReference type="ARBA" id="ARBA00022917"/>
    </source>
</evidence>
<evidence type="ECO:0000313" key="6">
    <source>
        <dbReference type="EMBL" id="JAV24815.1"/>
    </source>
</evidence>
<dbReference type="PANTHER" id="PTHR10938:SF0">
    <property type="entry name" value="TRANSLATION INITIATION FACTOR IF-3, MITOCHONDRIAL"/>
    <property type="match status" value="1"/>
</dbReference>
<dbReference type="SUPFAM" id="SSF54364">
    <property type="entry name" value="Translation initiation factor IF3, N-terminal domain"/>
    <property type="match status" value="1"/>
</dbReference>
<dbReference type="GO" id="GO:0043022">
    <property type="term" value="F:ribosome binding"/>
    <property type="evidence" value="ECO:0007669"/>
    <property type="project" value="TreeGrafter"/>
</dbReference>
<protein>
    <submittedName>
        <fullName evidence="6">Putative translation initiation factor-3</fullName>
    </submittedName>
</protein>
<dbReference type="FunFam" id="3.30.110.10:FF:000006">
    <property type="entry name" value="Probable translation initiation factor, mitochondrial"/>
    <property type="match status" value="1"/>
</dbReference>
<dbReference type="AlphaFoldDB" id="A0A1Q3FB53"/>
<dbReference type="InterPro" id="IPR036787">
    <property type="entry name" value="T_IF-3_N_sf"/>
</dbReference>
<keyword evidence="2 6" id="KW-0396">Initiation factor</keyword>
<dbReference type="EMBL" id="GFDL01010230">
    <property type="protein sequence ID" value="JAV24815.1"/>
    <property type="molecule type" value="Transcribed_RNA"/>
</dbReference>
<dbReference type="InterPro" id="IPR001288">
    <property type="entry name" value="Translation_initiation_fac_3"/>
</dbReference>
<dbReference type="GO" id="GO:0032790">
    <property type="term" value="P:ribosome disassembly"/>
    <property type="evidence" value="ECO:0007669"/>
    <property type="project" value="TreeGrafter"/>
</dbReference>
<reference evidence="6" key="1">
    <citation type="submission" date="2017-01" db="EMBL/GenBank/DDBJ databases">
        <title>A deep insight into the sialotranscriptome of adult male and female Cluex tarsalis mosquitoes.</title>
        <authorList>
            <person name="Ribeiro J.M."/>
            <person name="Moreira F."/>
            <person name="Bernard K.A."/>
            <person name="Calvo E."/>
        </authorList>
    </citation>
    <scope>NUCLEOTIDE SEQUENCE</scope>
    <source>
        <strain evidence="6">Kern County</strain>
        <tissue evidence="6">Salivary glands</tissue>
    </source>
</reference>
<name>A0A1Q3FB53_CULTA</name>
<organism evidence="6">
    <name type="scientific">Culex tarsalis</name>
    <name type="common">Encephalitis mosquito</name>
    <dbReference type="NCBI Taxonomy" id="7177"/>
    <lineage>
        <taxon>Eukaryota</taxon>
        <taxon>Metazoa</taxon>
        <taxon>Ecdysozoa</taxon>
        <taxon>Arthropoda</taxon>
        <taxon>Hexapoda</taxon>
        <taxon>Insecta</taxon>
        <taxon>Pterygota</taxon>
        <taxon>Neoptera</taxon>
        <taxon>Endopterygota</taxon>
        <taxon>Diptera</taxon>
        <taxon>Nematocera</taxon>
        <taxon>Culicoidea</taxon>
        <taxon>Culicidae</taxon>
        <taxon>Culicinae</taxon>
        <taxon>Culicini</taxon>
        <taxon>Culex</taxon>
        <taxon>Culex</taxon>
    </lineage>
</organism>
<proteinExistence type="inferred from homology"/>
<dbReference type="InterPro" id="IPR036788">
    <property type="entry name" value="T_IF-3_C_sf"/>
</dbReference>
<keyword evidence="3" id="KW-0648">Protein biosynthesis</keyword>
<feature type="compositionally biased region" description="Polar residues" evidence="4">
    <location>
        <begin position="220"/>
        <end position="240"/>
    </location>
</feature>
<dbReference type="InterPro" id="IPR019814">
    <property type="entry name" value="Translation_initiation_fac_3_N"/>
</dbReference>
<dbReference type="PANTHER" id="PTHR10938">
    <property type="entry name" value="TRANSLATION INITIATION FACTOR IF-3"/>
    <property type="match status" value="1"/>
</dbReference>
<comment type="similarity">
    <text evidence="1">Belongs to the IF-3 family.</text>
</comment>
<accession>A0A1Q3FB53</accession>
<sequence length="252" mass="28232">MNIFAKVVRSGFLRQPGTVRLIPPEVVSFAQLSSKSAKPPASDALAAPKKPKVAPKITLIAQDQSLSIMNLDEAQRISKRRDLKLVKIIDLEMKTQRPVYKLMTSAEYLNEDLKRREEKKRTKAEATIKGDKLLTLSARITEHDLNSKIQNVVKWLRKSYEVRIVISGDGDKAKQESVAARIELNTKDAGKVVQKRFRDNDLRFQIIPGTPAGADKEQEQPTAQTKAKQNSPTSDNLNQSVRAFHTDAHLLA</sequence>
<dbReference type="Gene3D" id="3.10.20.80">
    <property type="entry name" value="Translation initiation factor 3 (IF-3), N-terminal domain"/>
    <property type="match status" value="1"/>
</dbReference>
<dbReference type="SUPFAM" id="SSF55200">
    <property type="entry name" value="Translation initiation factor IF3, C-terminal domain"/>
    <property type="match status" value="1"/>
</dbReference>
<dbReference type="Pfam" id="PF05198">
    <property type="entry name" value="IF3_N"/>
    <property type="match status" value="1"/>
</dbReference>
<evidence type="ECO:0000256" key="1">
    <source>
        <dbReference type="ARBA" id="ARBA00005439"/>
    </source>
</evidence>
<evidence type="ECO:0000259" key="5">
    <source>
        <dbReference type="Pfam" id="PF05198"/>
    </source>
</evidence>
<feature type="region of interest" description="Disordered" evidence="4">
    <location>
        <begin position="208"/>
        <end position="240"/>
    </location>
</feature>
<dbReference type="GO" id="GO:0005739">
    <property type="term" value="C:mitochondrion"/>
    <property type="evidence" value="ECO:0007669"/>
    <property type="project" value="TreeGrafter"/>
</dbReference>
<feature type="domain" description="Translation initiation factor 3 N-terminal" evidence="5">
    <location>
        <begin position="54"/>
        <end position="118"/>
    </location>
</feature>